<keyword evidence="3" id="KW-1185">Reference proteome</keyword>
<organism evidence="2 3">
    <name type="scientific">Haloterrigena alkaliphila</name>
    <dbReference type="NCBI Taxonomy" id="2816475"/>
    <lineage>
        <taxon>Archaea</taxon>
        <taxon>Methanobacteriati</taxon>
        <taxon>Methanobacteriota</taxon>
        <taxon>Stenosarchaea group</taxon>
        <taxon>Halobacteria</taxon>
        <taxon>Halobacteriales</taxon>
        <taxon>Natrialbaceae</taxon>
        <taxon>Haloterrigena</taxon>
    </lineage>
</organism>
<proteinExistence type="predicted"/>
<dbReference type="EMBL" id="CP071462">
    <property type="protein sequence ID" value="QSW97898.1"/>
    <property type="molecule type" value="Genomic_DNA"/>
</dbReference>
<name>A0A8A2VI55_9EURY</name>
<gene>
    <name evidence="2" type="ORF">J0X25_10755</name>
</gene>
<sequence length="68" mass="7497">MFADKRGQEWTISACERGIGTDPADADRIYQVFDRLHSIEEYEGSTFSVTLPAPPDAQPATGPTTDHE</sequence>
<dbReference type="Proteomes" id="UP000663203">
    <property type="component" value="Chromosome"/>
</dbReference>
<feature type="region of interest" description="Disordered" evidence="1">
    <location>
        <begin position="46"/>
        <end position="68"/>
    </location>
</feature>
<evidence type="ECO:0000313" key="3">
    <source>
        <dbReference type="Proteomes" id="UP000663203"/>
    </source>
</evidence>
<evidence type="ECO:0000313" key="2">
    <source>
        <dbReference type="EMBL" id="QSW97898.1"/>
    </source>
</evidence>
<reference evidence="2 3" key="1">
    <citation type="submission" date="2021-03" db="EMBL/GenBank/DDBJ databases">
        <title>Haloterrigena longa sp. nov. and Haloterrigena limicola sp. nov., extremely halophilic archaea isolated from a salt lake.</title>
        <authorList>
            <person name="Henglin C."/>
        </authorList>
    </citation>
    <scope>NUCLEOTIDE SEQUENCE [LARGE SCALE GENOMIC DNA]</scope>
    <source>
        <strain evidence="2 3">KZCA68</strain>
    </source>
</reference>
<evidence type="ECO:0000256" key="1">
    <source>
        <dbReference type="SAM" id="MobiDB-lite"/>
    </source>
</evidence>
<protein>
    <submittedName>
        <fullName evidence="2">Uncharacterized protein</fullName>
    </submittedName>
</protein>
<dbReference type="KEGG" id="hakz:J0X25_10755"/>
<dbReference type="AlphaFoldDB" id="A0A8A2VI55"/>
<accession>A0A8A2VI55</accession>